<sequence length="94" mass="10433">MHGISPDILPDVDDKLLSEFGISPGDAICLKKGSMAWWNGPDANHKQSKASASALTEEAQQLPAKPPMQKDDGNIEFLPEHDYNLFYFCNTQKQ</sequence>
<organism evidence="2 3">
    <name type="scientific">Pisolithus microcarpus 441</name>
    <dbReference type="NCBI Taxonomy" id="765257"/>
    <lineage>
        <taxon>Eukaryota</taxon>
        <taxon>Fungi</taxon>
        <taxon>Dikarya</taxon>
        <taxon>Basidiomycota</taxon>
        <taxon>Agaricomycotina</taxon>
        <taxon>Agaricomycetes</taxon>
        <taxon>Agaricomycetidae</taxon>
        <taxon>Boletales</taxon>
        <taxon>Sclerodermatineae</taxon>
        <taxon>Pisolithaceae</taxon>
        <taxon>Pisolithus</taxon>
    </lineage>
</organism>
<dbReference type="AlphaFoldDB" id="A0A0C9YHX7"/>
<dbReference type="EMBL" id="KN833714">
    <property type="protein sequence ID" value="KIK24630.1"/>
    <property type="molecule type" value="Genomic_DNA"/>
</dbReference>
<dbReference type="Proteomes" id="UP000054018">
    <property type="component" value="Unassembled WGS sequence"/>
</dbReference>
<accession>A0A0C9YHX7</accession>
<dbReference type="OrthoDB" id="2681472at2759"/>
<evidence type="ECO:0000313" key="2">
    <source>
        <dbReference type="EMBL" id="KIK24630.1"/>
    </source>
</evidence>
<protein>
    <submittedName>
        <fullName evidence="2">Uncharacterized protein</fullName>
    </submittedName>
</protein>
<keyword evidence="3" id="KW-1185">Reference proteome</keyword>
<evidence type="ECO:0000313" key="3">
    <source>
        <dbReference type="Proteomes" id="UP000054018"/>
    </source>
</evidence>
<proteinExistence type="predicted"/>
<reference evidence="2 3" key="1">
    <citation type="submission" date="2014-04" db="EMBL/GenBank/DDBJ databases">
        <authorList>
            <consortium name="DOE Joint Genome Institute"/>
            <person name="Kuo A."/>
            <person name="Kohler A."/>
            <person name="Costa M.D."/>
            <person name="Nagy L.G."/>
            <person name="Floudas D."/>
            <person name="Copeland A."/>
            <person name="Barry K.W."/>
            <person name="Cichocki N."/>
            <person name="Veneault-Fourrey C."/>
            <person name="LaButti K."/>
            <person name="Lindquist E.A."/>
            <person name="Lipzen A."/>
            <person name="Lundell T."/>
            <person name="Morin E."/>
            <person name="Murat C."/>
            <person name="Sun H."/>
            <person name="Tunlid A."/>
            <person name="Henrissat B."/>
            <person name="Grigoriev I.V."/>
            <person name="Hibbett D.S."/>
            <person name="Martin F."/>
            <person name="Nordberg H.P."/>
            <person name="Cantor M.N."/>
            <person name="Hua S.X."/>
        </authorList>
    </citation>
    <scope>NUCLEOTIDE SEQUENCE [LARGE SCALE GENOMIC DNA]</scope>
    <source>
        <strain evidence="2 3">441</strain>
    </source>
</reference>
<name>A0A0C9YHX7_9AGAM</name>
<gene>
    <name evidence="2" type="ORF">PISMIDRAFT_10069</name>
</gene>
<dbReference type="HOGENOM" id="CLU_2387026_0_0_1"/>
<feature type="region of interest" description="Disordered" evidence="1">
    <location>
        <begin position="40"/>
        <end position="71"/>
    </location>
</feature>
<evidence type="ECO:0000256" key="1">
    <source>
        <dbReference type="SAM" id="MobiDB-lite"/>
    </source>
</evidence>
<reference evidence="3" key="2">
    <citation type="submission" date="2015-01" db="EMBL/GenBank/DDBJ databases">
        <title>Evolutionary Origins and Diversification of the Mycorrhizal Mutualists.</title>
        <authorList>
            <consortium name="DOE Joint Genome Institute"/>
            <consortium name="Mycorrhizal Genomics Consortium"/>
            <person name="Kohler A."/>
            <person name="Kuo A."/>
            <person name="Nagy L.G."/>
            <person name="Floudas D."/>
            <person name="Copeland A."/>
            <person name="Barry K.W."/>
            <person name="Cichocki N."/>
            <person name="Veneault-Fourrey C."/>
            <person name="LaButti K."/>
            <person name="Lindquist E.A."/>
            <person name="Lipzen A."/>
            <person name="Lundell T."/>
            <person name="Morin E."/>
            <person name="Murat C."/>
            <person name="Riley R."/>
            <person name="Ohm R."/>
            <person name="Sun H."/>
            <person name="Tunlid A."/>
            <person name="Henrissat B."/>
            <person name="Grigoriev I.V."/>
            <person name="Hibbett D.S."/>
            <person name="Martin F."/>
        </authorList>
    </citation>
    <scope>NUCLEOTIDE SEQUENCE [LARGE SCALE GENOMIC DNA]</scope>
    <source>
        <strain evidence="3">441</strain>
    </source>
</reference>